<dbReference type="Pfam" id="PF23840">
    <property type="entry name" value="Phage_tail_terminator"/>
    <property type="match status" value="1"/>
</dbReference>
<feature type="domain" description="HTH Mu-type" evidence="2">
    <location>
        <begin position="1"/>
        <end position="65"/>
    </location>
</feature>
<dbReference type="GO" id="GO:0003677">
    <property type="term" value="F:DNA binding"/>
    <property type="evidence" value="ECO:0007669"/>
    <property type="project" value="InterPro"/>
</dbReference>
<name>A0A5K7ZDN6_9BACT</name>
<dbReference type="InterPro" id="IPR036388">
    <property type="entry name" value="WH-like_DNA-bd_sf"/>
</dbReference>
<evidence type="ECO:0000313" key="3">
    <source>
        <dbReference type="EMBL" id="BBO74367.1"/>
    </source>
</evidence>
<dbReference type="OrthoDB" id="9794201at2"/>
<dbReference type="Proteomes" id="UP000427769">
    <property type="component" value="Chromosome"/>
</dbReference>
<keyword evidence="4" id="KW-1185">Reference proteome</keyword>
<dbReference type="InterPro" id="IPR038042">
    <property type="entry name" value="Gp37-like"/>
</dbReference>
<dbReference type="SUPFAM" id="SSF46955">
    <property type="entry name" value="Putative DNA-binding domain"/>
    <property type="match status" value="1"/>
</dbReference>
<gene>
    <name evidence="3" type="ORF">DSCW_17840</name>
</gene>
<dbReference type="PROSITE" id="PS51702">
    <property type="entry name" value="HTH_MU"/>
    <property type="match status" value="1"/>
</dbReference>
<dbReference type="AlphaFoldDB" id="A0A5K7ZDN6"/>
<reference evidence="3 4" key="1">
    <citation type="submission" date="2019-11" db="EMBL/GenBank/DDBJ databases">
        <title>Comparative genomics of hydrocarbon-degrading Desulfosarcina strains.</title>
        <authorList>
            <person name="Watanabe M."/>
            <person name="Kojima H."/>
            <person name="Fukui M."/>
        </authorList>
    </citation>
    <scope>NUCLEOTIDE SEQUENCE [LARGE SCALE GENOMIC DNA]</scope>
    <source>
        <strain evidence="3 4">PP31</strain>
    </source>
</reference>
<dbReference type="Gene3D" id="1.10.10.10">
    <property type="entry name" value="Winged helix-like DNA-binding domain superfamily/Winged helix DNA-binding domain"/>
    <property type="match status" value="1"/>
</dbReference>
<dbReference type="PROSITE" id="PS50994">
    <property type="entry name" value="INTEGRASE"/>
    <property type="match status" value="1"/>
</dbReference>
<dbReference type="InterPro" id="IPR036397">
    <property type="entry name" value="RNaseH_sf"/>
</dbReference>
<evidence type="ECO:0000259" key="2">
    <source>
        <dbReference type="PROSITE" id="PS51702"/>
    </source>
</evidence>
<dbReference type="KEGG" id="dwd:DSCW_17840"/>
<dbReference type="InterPro" id="IPR056912">
    <property type="entry name" value="Phage_JBD30_tail_term-like"/>
</dbReference>
<dbReference type="Gene3D" id="3.30.420.10">
    <property type="entry name" value="Ribonuclease H-like superfamily/Ribonuclease H"/>
    <property type="match status" value="1"/>
</dbReference>
<proteinExistence type="predicted"/>
<dbReference type="InterPro" id="IPR001584">
    <property type="entry name" value="Integrase_cat-core"/>
</dbReference>
<sequence length="623" mass="70295">MQALTAKEISNLLGVTVRAARKRALKEGWKFNLSTGRGGKIKHYPVDSLPEDIRLLYNRELVCNLPAASTNRLPMAAPEKTPVPAMTEKQKAVFSAKTDLLLQYTRTLAAAGHGNKAVARDNFILAYNSGLIFEEIHAIVGPVSWKTIEGWKRTIRAGGDLSDRRGRWRRGKSIVTAQQATVILQIALHPNKRLISEIIRKAKNRMAELGIDNGHSPDTYRRWLMDFKAHNYDIWCFQRHGKKYWNDNCCYSIERNPELINVGDILVADGHKLNFQILNPWTGKIERMQLITFFDMRSNMPCGWEIAPTENTVAISVALRRAILMLGKIPRVVYLDNGKAFKSKYFQGTGLDTDLEQAGLSGIYSNLGIQTIFAWAYHGQSKTVERFFGVMAEMERDAPTYTGTSIANKPPRLMRGEKLHRKVYEKVVGGKCLTMEMAHCMVANWMDEYARRPQERSKYLKGWAPIDLFEPGRGKGVDPMELTALIQESIDDIITALGDISEAAGGVDQFAGDIDELKTNPKRLPALWVLYDGASFEDRKMEEILAEHTMNFTVVLIAKNHRSRADGAEACHLIIEAVRDRLIGRIVENVGELWPVRERLIMASGPLLVYGLNYRIEAEYTSS</sequence>
<feature type="domain" description="Integrase catalytic" evidence="1">
    <location>
        <begin position="253"/>
        <end position="473"/>
    </location>
</feature>
<organism evidence="3 4">
    <name type="scientific">Desulfosarcina widdelii</name>
    <dbReference type="NCBI Taxonomy" id="947919"/>
    <lineage>
        <taxon>Bacteria</taxon>
        <taxon>Pseudomonadati</taxon>
        <taxon>Thermodesulfobacteriota</taxon>
        <taxon>Desulfobacteria</taxon>
        <taxon>Desulfobacterales</taxon>
        <taxon>Desulfosarcinaceae</taxon>
        <taxon>Desulfosarcina</taxon>
    </lineage>
</organism>
<accession>A0A5K7ZDN6</accession>
<dbReference type="InterPro" id="IPR009061">
    <property type="entry name" value="DNA-bd_dom_put_sf"/>
</dbReference>
<dbReference type="GO" id="GO:0015074">
    <property type="term" value="P:DNA integration"/>
    <property type="evidence" value="ECO:0007669"/>
    <property type="project" value="InterPro"/>
</dbReference>
<dbReference type="SUPFAM" id="SSF53098">
    <property type="entry name" value="Ribonuclease H-like"/>
    <property type="match status" value="1"/>
</dbReference>
<protein>
    <submittedName>
        <fullName evidence="3">Uncharacterized protein</fullName>
    </submittedName>
</protein>
<evidence type="ECO:0000313" key="4">
    <source>
        <dbReference type="Proteomes" id="UP000427769"/>
    </source>
</evidence>
<evidence type="ECO:0000259" key="1">
    <source>
        <dbReference type="PROSITE" id="PS50994"/>
    </source>
</evidence>
<dbReference type="Gene3D" id="3.30.2000.10">
    <property type="entry name" value="Phage tail protein-like"/>
    <property type="match status" value="1"/>
</dbReference>
<dbReference type="InterPro" id="IPR003314">
    <property type="entry name" value="Mu-type_HTH"/>
</dbReference>
<dbReference type="RefSeq" id="WP_155303406.1">
    <property type="nucleotide sequence ID" value="NZ_AP021875.1"/>
</dbReference>
<dbReference type="InterPro" id="IPR012337">
    <property type="entry name" value="RNaseH-like_sf"/>
</dbReference>
<dbReference type="EMBL" id="AP021875">
    <property type="protein sequence ID" value="BBO74367.1"/>
    <property type="molecule type" value="Genomic_DNA"/>
</dbReference>